<reference evidence="3 4" key="1">
    <citation type="submission" date="2014-01" db="EMBL/GenBank/DDBJ databases">
        <title>Sulfitobacter donghicola JCM 14565 Genome Sequencing.</title>
        <authorList>
            <person name="Lai Q."/>
            <person name="Hong Z."/>
        </authorList>
    </citation>
    <scope>NUCLEOTIDE SEQUENCE [LARGE SCALE GENOMIC DNA]</scope>
    <source>
        <strain evidence="3 4">JCM 14565</strain>
    </source>
</reference>
<dbReference type="InterPro" id="IPR000045">
    <property type="entry name" value="Prepilin_IV_endopep_pep"/>
</dbReference>
<dbReference type="OrthoDB" id="7709484at2"/>
<gene>
    <name evidence="3" type="ORF">DSW25_16355</name>
</gene>
<dbReference type="Proteomes" id="UP000027734">
    <property type="component" value="Unassembled WGS sequence"/>
</dbReference>
<feature type="domain" description="Prepilin type IV endopeptidase peptidase" evidence="2">
    <location>
        <begin position="15"/>
        <end position="116"/>
    </location>
</feature>
<protein>
    <submittedName>
        <fullName evidence="3">Membrane protein</fullName>
    </submittedName>
</protein>
<keyword evidence="1" id="KW-0812">Transmembrane</keyword>
<proteinExistence type="predicted"/>
<name>A0A073IFG7_9RHOB</name>
<organism evidence="3 4">
    <name type="scientific">Sulfitobacter donghicola DSW-25 = KCTC 12864 = JCM 14565</name>
    <dbReference type="NCBI Taxonomy" id="1300350"/>
    <lineage>
        <taxon>Bacteria</taxon>
        <taxon>Pseudomonadati</taxon>
        <taxon>Pseudomonadota</taxon>
        <taxon>Alphaproteobacteria</taxon>
        <taxon>Rhodobacterales</taxon>
        <taxon>Roseobacteraceae</taxon>
        <taxon>Sulfitobacter</taxon>
    </lineage>
</organism>
<feature type="transmembrane region" description="Helical" evidence="1">
    <location>
        <begin position="60"/>
        <end position="82"/>
    </location>
</feature>
<keyword evidence="1" id="KW-1133">Transmembrane helix</keyword>
<dbReference type="GO" id="GO:0016020">
    <property type="term" value="C:membrane"/>
    <property type="evidence" value="ECO:0007669"/>
    <property type="project" value="InterPro"/>
</dbReference>
<feature type="transmembrane region" description="Helical" evidence="1">
    <location>
        <begin position="6"/>
        <end position="24"/>
    </location>
</feature>
<feature type="transmembrane region" description="Helical" evidence="1">
    <location>
        <begin position="94"/>
        <end position="117"/>
    </location>
</feature>
<evidence type="ECO:0000313" key="3">
    <source>
        <dbReference type="EMBL" id="KEJ88246.1"/>
    </source>
</evidence>
<dbReference type="RefSeq" id="WP_025059904.1">
    <property type="nucleotide sequence ID" value="NZ_JAMC01000007.1"/>
</dbReference>
<evidence type="ECO:0000259" key="2">
    <source>
        <dbReference type="Pfam" id="PF01478"/>
    </source>
</evidence>
<dbReference type="AlphaFoldDB" id="A0A073IFG7"/>
<comment type="caution">
    <text evidence="3">The sequence shown here is derived from an EMBL/GenBank/DDBJ whole genome shotgun (WGS) entry which is preliminary data.</text>
</comment>
<evidence type="ECO:0000256" key="1">
    <source>
        <dbReference type="SAM" id="Phobius"/>
    </source>
</evidence>
<sequence length="164" mass="17716">MSISSYAALWFLPFVLPICFYVIYTDISRMKITNKANLALVGVFLVIGLIALPFDVYMWRLLSLVIVLIVGIVLNAAGVMGAGDSKFIAAAAPFIALGDVRFLMLLFAATLIAAFVAHRTAKFTPLRQLAPNWASWDQGKKFPMGLALGATLAIYLALGVLYGA</sequence>
<dbReference type="eggNOG" id="COG4960">
    <property type="taxonomic scope" value="Bacteria"/>
</dbReference>
<dbReference type="EMBL" id="JAMC01000007">
    <property type="protein sequence ID" value="KEJ88246.1"/>
    <property type="molecule type" value="Genomic_DNA"/>
</dbReference>
<keyword evidence="1" id="KW-0472">Membrane</keyword>
<dbReference type="Gene3D" id="1.20.120.1220">
    <property type="match status" value="1"/>
</dbReference>
<feature type="transmembrane region" description="Helical" evidence="1">
    <location>
        <begin position="142"/>
        <end position="162"/>
    </location>
</feature>
<accession>A0A073IFG7</accession>
<evidence type="ECO:0000313" key="4">
    <source>
        <dbReference type="Proteomes" id="UP000027734"/>
    </source>
</evidence>
<dbReference type="Pfam" id="PF01478">
    <property type="entry name" value="Peptidase_A24"/>
    <property type="match status" value="1"/>
</dbReference>
<dbReference type="GO" id="GO:0004190">
    <property type="term" value="F:aspartic-type endopeptidase activity"/>
    <property type="evidence" value="ECO:0007669"/>
    <property type="project" value="InterPro"/>
</dbReference>
<dbReference type="STRING" id="1300350.Z948_2572"/>
<feature type="transmembrane region" description="Helical" evidence="1">
    <location>
        <begin position="36"/>
        <end position="54"/>
    </location>
</feature>
<keyword evidence="4" id="KW-1185">Reference proteome</keyword>